<dbReference type="Proteomes" id="UP000019132">
    <property type="component" value="Unassembled WGS sequence"/>
</dbReference>
<dbReference type="VEuPathDB" id="FungiDB:PYU1_G005934"/>
<dbReference type="InParanoid" id="K3WLV4"/>
<dbReference type="AlphaFoldDB" id="K3WLV4"/>
<dbReference type="EMBL" id="GL376625">
    <property type="status" value="NOT_ANNOTATED_CDS"/>
    <property type="molecule type" value="Genomic_DNA"/>
</dbReference>
<reference evidence="3" key="2">
    <citation type="submission" date="2010-04" db="EMBL/GenBank/DDBJ databases">
        <authorList>
            <person name="Buell R."/>
            <person name="Hamilton J."/>
            <person name="Hostetler J."/>
        </authorList>
    </citation>
    <scope>NUCLEOTIDE SEQUENCE [LARGE SCALE GENOMIC DNA]</scope>
    <source>
        <strain evidence="3">DAOM:BR144</strain>
    </source>
</reference>
<keyword evidence="3" id="KW-1185">Reference proteome</keyword>
<protein>
    <submittedName>
        <fullName evidence="2">Uncharacterized protein</fullName>
    </submittedName>
</protein>
<dbReference type="EnsemblProtists" id="PYU1_T005946">
    <property type="protein sequence ID" value="PYU1_T005946"/>
    <property type="gene ID" value="PYU1_G005934"/>
</dbReference>
<reference evidence="2" key="3">
    <citation type="submission" date="2015-02" db="UniProtKB">
        <authorList>
            <consortium name="EnsemblProtists"/>
        </authorList>
    </citation>
    <scope>IDENTIFICATION</scope>
    <source>
        <strain evidence="2">DAOM BR144</strain>
    </source>
</reference>
<sequence length="101" mass="10357">MPPVAGVAATPRAGDEVPPPATQHDAIPDDVSHDAEQQSQSDVDMEEAGSCPPLDATLKVTELGSVTPLQRATPVPFPPELAASFDLAGVRAARHLNASPG</sequence>
<organism evidence="2 3">
    <name type="scientific">Globisporangium ultimum (strain ATCC 200006 / CBS 805.95 / DAOM BR144)</name>
    <name type="common">Pythium ultimum</name>
    <dbReference type="NCBI Taxonomy" id="431595"/>
    <lineage>
        <taxon>Eukaryota</taxon>
        <taxon>Sar</taxon>
        <taxon>Stramenopiles</taxon>
        <taxon>Oomycota</taxon>
        <taxon>Peronosporomycetes</taxon>
        <taxon>Pythiales</taxon>
        <taxon>Pythiaceae</taxon>
        <taxon>Globisporangium</taxon>
    </lineage>
</organism>
<feature type="compositionally biased region" description="Basic and acidic residues" evidence="1">
    <location>
        <begin position="26"/>
        <end position="36"/>
    </location>
</feature>
<feature type="region of interest" description="Disordered" evidence="1">
    <location>
        <begin position="1"/>
        <end position="53"/>
    </location>
</feature>
<accession>K3WLV4</accession>
<reference evidence="3" key="1">
    <citation type="journal article" date="2010" name="Genome Biol.">
        <title>Genome sequence of the necrotrophic plant pathogen Pythium ultimum reveals original pathogenicity mechanisms and effector repertoire.</title>
        <authorList>
            <person name="Levesque C.A."/>
            <person name="Brouwer H."/>
            <person name="Cano L."/>
            <person name="Hamilton J.P."/>
            <person name="Holt C."/>
            <person name="Huitema E."/>
            <person name="Raffaele S."/>
            <person name="Robideau G.P."/>
            <person name="Thines M."/>
            <person name="Win J."/>
            <person name="Zerillo M.M."/>
            <person name="Beakes G.W."/>
            <person name="Boore J.L."/>
            <person name="Busam D."/>
            <person name="Dumas B."/>
            <person name="Ferriera S."/>
            <person name="Fuerstenberg S.I."/>
            <person name="Gachon C.M."/>
            <person name="Gaulin E."/>
            <person name="Govers F."/>
            <person name="Grenville-Briggs L."/>
            <person name="Horner N."/>
            <person name="Hostetler J."/>
            <person name="Jiang R.H."/>
            <person name="Johnson J."/>
            <person name="Krajaejun T."/>
            <person name="Lin H."/>
            <person name="Meijer H.J."/>
            <person name="Moore B."/>
            <person name="Morris P."/>
            <person name="Phuntmart V."/>
            <person name="Puiu D."/>
            <person name="Shetty J."/>
            <person name="Stajich J.E."/>
            <person name="Tripathy S."/>
            <person name="Wawra S."/>
            <person name="van West P."/>
            <person name="Whitty B.R."/>
            <person name="Coutinho P.M."/>
            <person name="Henrissat B."/>
            <person name="Martin F."/>
            <person name="Thomas P.D."/>
            <person name="Tyler B.M."/>
            <person name="De Vries R.P."/>
            <person name="Kamoun S."/>
            <person name="Yandell M."/>
            <person name="Tisserat N."/>
            <person name="Buell C.R."/>
        </authorList>
    </citation>
    <scope>NUCLEOTIDE SEQUENCE</scope>
    <source>
        <strain evidence="3">DAOM:BR144</strain>
    </source>
</reference>
<name>K3WLV4_GLOUD</name>
<evidence type="ECO:0000313" key="2">
    <source>
        <dbReference type="EnsemblProtists" id="PYU1_T005946"/>
    </source>
</evidence>
<proteinExistence type="predicted"/>
<evidence type="ECO:0000256" key="1">
    <source>
        <dbReference type="SAM" id="MobiDB-lite"/>
    </source>
</evidence>
<evidence type="ECO:0000313" key="3">
    <source>
        <dbReference type="Proteomes" id="UP000019132"/>
    </source>
</evidence>
<dbReference type="HOGENOM" id="CLU_2297305_0_0_1"/>